<dbReference type="SUPFAM" id="SSF53335">
    <property type="entry name" value="S-adenosyl-L-methionine-dependent methyltransferases"/>
    <property type="match status" value="1"/>
</dbReference>
<dbReference type="PANTHER" id="PTHR43591">
    <property type="entry name" value="METHYLTRANSFERASE"/>
    <property type="match status" value="1"/>
</dbReference>
<sequence>MGATFSVNDPHYASYPREIAEQEYKNSEERVRPSNPKYEMPDNIADLERLETQHYLMRYLWQSNFEAPVDQVLKSSDAKVLDVGCGHGTWIFELAQEYPNAQFTGIDTESFLPKRESSDNIKFLEHDLQHGLPFADNTFDFVHMRFLTQYISEKTWEDVIVKELVRVAKPGGWIEIIEFDYPHYSAGPKTRKFTKAAMEFLASKGFNGLLSLKLPSFLKATGQVGDIRKHDKSIALGKWAGKVGEFAIQDMSLLVTELRAELSSFMNISEAEYDQLLEDYKQEVEKFKSFFKTHRFFTQKVNVDEKTGMPIL</sequence>
<dbReference type="AlphaFoldDB" id="A0A9N8WDA1"/>
<name>A0A9N8WDA1_9GLOM</name>
<dbReference type="Gene3D" id="3.40.50.150">
    <property type="entry name" value="Vaccinia Virus protein VP39"/>
    <property type="match status" value="1"/>
</dbReference>
<dbReference type="InterPro" id="IPR029063">
    <property type="entry name" value="SAM-dependent_MTases_sf"/>
</dbReference>
<protein>
    <submittedName>
        <fullName evidence="2">6340_t:CDS:1</fullName>
    </submittedName>
</protein>
<evidence type="ECO:0000313" key="2">
    <source>
        <dbReference type="EMBL" id="CAG8485277.1"/>
    </source>
</evidence>
<dbReference type="Pfam" id="PF13649">
    <property type="entry name" value="Methyltransf_25"/>
    <property type="match status" value="1"/>
</dbReference>
<dbReference type="InterPro" id="IPR041698">
    <property type="entry name" value="Methyltransf_25"/>
</dbReference>
<dbReference type="CDD" id="cd02440">
    <property type="entry name" value="AdoMet_MTases"/>
    <property type="match status" value="1"/>
</dbReference>
<gene>
    <name evidence="2" type="ORF">POCULU_LOCUS1768</name>
</gene>
<evidence type="ECO:0000259" key="1">
    <source>
        <dbReference type="Pfam" id="PF13649"/>
    </source>
</evidence>
<dbReference type="PANTHER" id="PTHR43591:SF24">
    <property type="entry name" value="2-METHOXY-6-POLYPRENYL-1,4-BENZOQUINOL METHYLASE, MITOCHONDRIAL"/>
    <property type="match status" value="1"/>
</dbReference>
<dbReference type="EMBL" id="CAJVPJ010000143">
    <property type="protein sequence ID" value="CAG8485277.1"/>
    <property type="molecule type" value="Genomic_DNA"/>
</dbReference>
<reference evidence="2" key="1">
    <citation type="submission" date="2021-06" db="EMBL/GenBank/DDBJ databases">
        <authorList>
            <person name="Kallberg Y."/>
            <person name="Tangrot J."/>
            <person name="Rosling A."/>
        </authorList>
    </citation>
    <scope>NUCLEOTIDE SEQUENCE</scope>
    <source>
        <strain evidence="2">IA702</strain>
    </source>
</reference>
<comment type="caution">
    <text evidence="2">The sequence shown here is derived from an EMBL/GenBank/DDBJ whole genome shotgun (WGS) entry which is preliminary data.</text>
</comment>
<accession>A0A9N8WDA1</accession>
<evidence type="ECO:0000313" key="3">
    <source>
        <dbReference type="Proteomes" id="UP000789572"/>
    </source>
</evidence>
<proteinExistence type="predicted"/>
<organism evidence="2 3">
    <name type="scientific">Paraglomus occultum</name>
    <dbReference type="NCBI Taxonomy" id="144539"/>
    <lineage>
        <taxon>Eukaryota</taxon>
        <taxon>Fungi</taxon>
        <taxon>Fungi incertae sedis</taxon>
        <taxon>Mucoromycota</taxon>
        <taxon>Glomeromycotina</taxon>
        <taxon>Glomeromycetes</taxon>
        <taxon>Paraglomerales</taxon>
        <taxon>Paraglomeraceae</taxon>
        <taxon>Paraglomus</taxon>
    </lineage>
</organism>
<feature type="domain" description="Methyltransferase" evidence="1">
    <location>
        <begin position="80"/>
        <end position="172"/>
    </location>
</feature>
<dbReference type="GO" id="GO:0008168">
    <property type="term" value="F:methyltransferase activity"/>
    <property type="evidence" value="ECO:0007669"/>
    <property type="project" value="TreeGrafter"/>
</dbReference>
<dbReference type="Proteomes" id="UP000789572">
    <property type="component" value="Unassembled WGS sequence"/>
</dbReference>
<keyword evidence="3" id="KW-1185">Reference proteome</keyword>
<dbReference type="OrthoDB" id="2013972at2759"/>